<dbReference type="Proteomes" id="UP000663882">
    <property type="component" value="Unassembled WGS sequence"/>
</dbReference>
<evidence type="ECO:0000313" key="3">
    <source>
        <dbReference type="EMBL" id="CAF0855041.1"/>
    </source>
</evidence>
<evidence type="ECO:0000313" key="7">
    <source>
        <dbReference type="EMBL" id="CAF3678187.1"/>
    </source>
</evidence>
<evidence type="ECO:0000313" key="9">
    <source>
        <dbReference type="EMBL" id="CAF4062507.1"/>
    </source>
</evidence>
<accession>A0A813TVB6</accession>
<dbReference type="Gene3D" id="4.10.280.10">
    <property type="entry name" value="Helix-loop-helix DNA-binding domain"/>
    <property type="match status" value="1"/>
</dbReference>
<dbReference type="EMBL" id="CAJNOU010000282">
    <property type="protein sequence ID" value="CAF0944817.1"/>
    <property type="molecule type" value="Genomic_DNA"/>
</dbReference>
<gene>
    <name evidence="9" type="ORF">FNK824_LOCUS29336</name>
    <name evidence="7" type="ORF">JBS370_LOCUS8015</name>
    <name evidence="4" type="ORF">JXQ802_LOCUS8991</name>
    <name evidence="5" type="ORF">JXQ802_LOCUS9237</name>
    <name evidence="8" type="ORF">OTI717_LOCUS13452</name>
    <name evidence="3" type="ORF">PYM288_LOCUS7257</name>
    <name evidence="2" type="ORF">RFH988_LOCUS4624</name>
    <name evidence="6" type="ORF">SEV965_LOCUS7919</name>
    <name evidence="1" type="ORF">ZHD862_LOCUS3084</name>
</gene>
<evidence type="ECO:0008006" key="12">
    <source>
        <dbReference type="Google" id="ProtNLM"/>
    </source>
</evidence>
<dbReference type="EMBL" id="CAJOBE010008488">
    <property type="protein sequence ID" value="CAF4062507.1"/>
    <property type="molecule type" value="Genomic_DNA"/>
</dbReference>
<evidence type="ECO:0000313" key="6">
    <source>
        <dbReference type="EMBL" id="CAF0944817.1"/>
    </source>
</evidence>
<dbReference type="EMBL" id="CAJOAX010001432">
    <property type="protein sequence ID" value="CAF3715093.1"/>
    <property type="molecule type" value="Genomic_DNA"/>
</dbReference>
<comment type="caution">
    <text evidence="1">The sequence shown here is derived from an EMBL/GenBank/DDBJ whole genome shotgun (WGS) entry which is preliminary data.</text>
</comment>
<evidence type="ECO:0000313" key="11">
    <source>
        <dbReference type="Proteomes" id="UP000663870"/>
    </source>
</evidence>
<dbReference type="Proteomes" id="UP000663823">
    <property type="component" value="Unassembled WGS sequence"/>
</dbReference>
<dbReference type="Proteomes" id="UP000663836">
    <property type="component" value="Unassembled WGS sequence"/>
</dbReference>
<sequence>MITITNLDDNYYELGQEFQKLALLVPTIPKDRCISELEFIEFVIAYIRELQQLLSYNQWNEHMNKLTSSMKNSIVLSSSSLQLYKQIMFQSSRIQTNESSSTIHRSPLASINLNNTQLS</sequence>
<dbReference type="EMBL" id="CAJNOT010000065">
    <property type="protein sequence ID" value="CAF0814678.1"/>
    <property type="molecule type" value="Genomic_DNA"/>
</dbReference>
<dbReference type="EMBL" id="CAJNOO010000122">
    <property type="protein sequence ID" value="CAF0814840.1"/>
    <property type="molecule type" value="Genomic_DNA"/>
</dbReference>
<evidence type="ECO:0000313" key="10">
    <source>
        <dbReference type="Proteomes" id="UP000663864"/>
    </source>
</evidence>
<dbReference type="Proteomes" id="UP000663874">
    <property type="component" value="Unassembled WGS sequence"/>
</dbReference>
<dbReference type="EMBL" id="CAJNOH010000086">
    <property type="protein sequence ID" value="CAF0855041.1"/>
    <property type="molecule type" value="Genomic_DNA"/>
</dbReference>
<evidence type="ECO:0000313" key="1">
    <source>
        <dbReference type="EMBL" id="CAF0814678.1"/>
    </source>
</evidence>
<dbReference type="GO" id="GO:0046983">
    <property type="term" value="F:protein dimerization activity"/>
    <property type="evidence" value="ECO:0007669"/>
    <property type="project" value="InterPro"/>
</dbReference>
<dbReference type="EMBL" id="CAJNOL010000168">
    <property type="protein sequence ID" value="CAF0902791.1"/>
    <property type="molecule type" value="Genomic_DNA"/>
</dbReference>
<keyword evidence="11" id="KW-1185">Reference proteome</keyword>
<evidence type="ECO:0000313" key="5">
    <source>
        <dbReference type="EMBL" id="CAF0902791.1"/>
    </source>
</evidence>
<evidence type="ECO:0000313" key="2">
    <source>
        <dbReference type="EMBL" id="CAF0814840.1"/>
    </source>
</evidence>
<evidence type="ECO:0000313" key="8">
    <source>
        <dbReference type="EMBL" id="CAF3715093.1"/>
    </source>
</evidence>
<dbReference type="EMBL" id="CAJNOL010000162">
    <property type="protein sequence ID" value="CAF0897773.1"/>
    <property type="molecule type" value="Genomic_DNA"/>
</dbReference>
<dbReference type="AlphaFoldDB" id="A0A813TVB6"/>
<dbReference type="Proteomes" id="UP000663854">
    <property type="component" value="Unassembled WGS sequence"/>
</dbReference>
<protein>
    <recommendedName>
        <fullName evidence="12">BHLH domain-containing protein</fullName>
    </recommendedName>
</protein>
<dbReference type="Proteomes" id="UP000663889">
    <property type="component" value="Unassembled WGS sequence"/>
</dbReference>
<name>A0A813TVB6_9BILA</name>
<dbReference type="EMBL" id="CAJOBD010000493">
    <property type="protein sequence ID" value="CAF3678187.1"/>
    <property type="molecule type" value="Genomic_DNA"/>
</dbReference>
<proteinExistence type="predicted"/>
<dbReference type="Proteomes" id="UP000663864">
    <property type="component" value="Unassembled WGS sequence"/>
</dbReference>
<dbReference type="InterPro" id="IPR036638">
    <property type="entry name" value="HLH_DNA-bd_sf"/>
</dbReference>
<reference evidence="1" key="1">
    <citation type="submission" date="2021-02" db="EMBL/GenBank/DDBJ databases">
        <authorList>
            <person name="Nowell W R."/>
        </authorList>
    </citation>
    <scope>NUCLEOTIDE SEQUENCE</scope>
</reference>
<evidence type="ECO:0000313" key="4">
    <source>
        <dbReference type="EMBL" id="CAF0897773.1"/>
    </source>
</evidence>
<dbReference type="SUPFAM" id="SSF47459">
    <property type="entry name" value="HLH, helix-loop-helix DNA-binding domain"/>
    <property type="match status" value="1"/>
</dbReference>
<dbReference type="OrthoDB" id="10047910at2759"/>
<dbReference type="Proteomes" id="UP000663870">
    <property type="component" value="Unassembled WGS sequence"/>
</dbReference>
<organism evidence="1 10">
    <name type="scientific">Rotaria sordida</name>
    <dbReference type="NCBI Taxonomy" id="392033"/>
    <lineage>
        <taxon>Eukaryota</taxon>
        <taxon>Metazoa</taxon>
        <taxon>Spiralia</taxon>
        <taxon>Gnathifera</taxon>
        <taxon>Rotifera</taxon>
        <taxon>Eurotatoria</taxon>
        <taxon>Bdelloidea</taxon>
        <taxon>Philodinida</taxon>
        <taxon>Philodinidae</taxon>
        <taxon>Rotaria</taxon>
    </lineage>
</organism>